<feature type="domain" description="Hypervirulence associated protein TUDOR" evidence="1">
    <location>
        <begin position="7"/>
        <end position="68"/>
    </location>
</feature>
<dbReference type="InterPro" id="IPR021331">
    <property type="entry name" value="Hva1_TUDOR"/>
</dbReference>
<evidence type="ECO:0000313" key="2">
    <source>
        <dbReference type="EMBL" id="SDX24127.1"/>
    </source>
</evidence>
<dbReference type="OrthoDB" id="283968at2"/>
<protein>
    <recommendedName>
        <fullName evidence="1">Hypervirulence associated protein TUDOR domain-containing protein</fullName>
    </recommendedName>
</protein>
<proteinExistence type="predicted"/>
<evidence type="ECO:0000259" key="1">
    <source>
        <dbReference type="Pfam" id="PF11160"/>
    </source>
</evidence>
<gene>
    <name evidence="2" type="ORF">SAMN05444336_10443</name>
</gene>
<accession>A0A1H3A390</accession>
<sequence length="71" mass="7813">MTPFGEGERVTWAWGRGSGAGRVETVYTERVERVIKGTRVVRNATPDNPAYLLRLENGGEVLKAHSELSLA</sequence>
<evidence type="ECO:0000313" key="3">
    <source>
        <dbReference type="Proteomes" id="UP000199118"/>
    </source>
</evidence>
<reference evidence="2 3" key="1">
    <citation type="submission" date="2016-10" db="EMBL/GenBank/DDBJ databases">
        <authorList>
            <person name="de Groot N.N."/>
        </authorList>
    </citation>
    <scope>NUCLEOTIDE SEQUENCE [LARGE SCALE GENOMIC DNA]</scope>
    <source>
        <strain evidence="2 3">DSM 17890</strain>
    </source>
</reference>
<dbReference type="EMBL" id="FNMZ01000004">
    <property type="protein sequence ID" value="SDX24127.1"/>
    <property type="molecule type" value="Genomic_DNA"/>
</dbReference>
<dbReference type="STRING" id="356660.SAMN05444336_10443"/>
<name>A0A1H3A390_9RHOB</name>
<dbReference type="AlphaFoldDB" id="A0A1H3A390"/>
<dbReference type="RefSeq" id="WP_092682201.1">
    <property type="nucleotide sequence ID" value="NZ_FNMZ01000004.1"/>
</dbReference>
<organism evidence="2 3">
    <name type="scientific">Albimonas donghaensis</name>
    <dbReference type="NCBI Taxonomy" id="356660"/>
    <lineage>
        <taxon>Bacteria</taxon>
        <taxon>Pseudomonadati</taxon>
        <taxon>Pseudomonadota</taxon>
        <taxon>Alphaproteobacteria</taxon>
        <taxon>Rhodobacterales</taxon>
        <taxon>Paracoccaceae</taxon>
        <taxon>Albimonas</taxon>
    </lineage>
</organism>
<keyword evidence="3" id="KW-1185">Reference proteome</keyword>
<dbReference type="Proteomes" id="UP000199118">
    <property type="component" value="Unassembled WGS sequence"/>
</dbReference>
<dbReference type="Pfam" id="PF11160">
    <property type="entry name" value="Hva1_TUDOR"/>
    <property type="match status" value="1"/>
</dbReference>